<name>A0A8J7SGM1_9RHOB</name>
<dbReference type="SUPFAM" id="SSF51735">
    <property type="entry name" value="NAD(P)-binding Rossmann-fold domains"/>
    <property type="match status" value="1"/>
</dbReference>
<dbReference type="GO" id="GO:0016616">
    <property type="term" value="F:oxidoreductase activity, acting on the CH-OH group of donors, NAD or NADP as acceptor"/>
    <property type="evidence" value="ECO:0007669"/>
    <property type="project" value="TreeGrafter"/>
</dbReference>
<dbReference type="PANTHER" id="PTHR42760:SF40">
    <property type="entry name" value="3-OXOACYL-[ACYL-CARRIER-PROTEIN] REDUCTASE, CHLOROPLASTIC"/>
    <property type="match status" value="1"/>
</dbReference>
<dbReference type="InterPro" id="IPR002347">
    <property type="entry name" value="SDR_fam"/>
</dbReference>
<dbReference type="RefSeq" id="WP_200610821.1">
    <property type="nucleotide sequence ID" value="NZ_JAEHHL010000008.1"/>
</dbReference>
<evidence type="ECO:0000313" key="2">
    <source>
        <dbReference type="EMBL" id="MBK0400257.1"/>
    </source>
</evidence>
<dbReference type="InterPro" id="IPR036291">
    <property type="entry name" value="NAD(P)-bd_dom_sf"/>
</dbReference>
<comment type="caution">
    <text evidence="2">The sequence shown here is derived from an EMBL/GenBank/DDBJ whole genome shotgun (WGS) entry which is preliminary data.</text>
</comment>
<dbReference type="Gene3D" id="3.40.50.720">
    <property type="entry name" value="NAD(P)-binding Rossmann-like Domain"/>
    <property type="match status" value="1"/>
</dbReference>
<sequence length="237" mass="24286">MSRDHVLVTGVSRGIGRAIAARLADDGFTVIGISRRPVPDFRGIHRAIDLTAPEAREALGAIAAEFAPLRLVANAGVVEAAPLDGVTTAQFQHAMRVNLESVIWAMQALAPAMRGAGFGRIVTLGSRAALGKAERAVYAASKAGVAGLTRSMALELAPHGITVNCVAPGPIDTEMFAENQPEGSPARQALVSRVPLGRMGAPSEVAAAVAFLASDQASYVTGQTIYVCGGYSVGGGA</sequence>
<dbReference type="EMBL" id="JAEHHL010000008">
    <property type="protein sequence ID" value="MBK0400257.1"/>
    <property type="molecule type" value="Genomic_DNA"/>
</dbReference>
<dbReference type="Proteomes" id="UP000655420">
    <property type="component" value="Unassembled WGS sequence"/>
</dbReference>
<evidence type="ECO:0000256" key="1">
    <source>
        <dbReference type="ARBA" id="ARBA00006484"/>
    </source>
</evidence>
<dbReference type="Pfam" id="PF13561">
    <property type="entry name" value="adh_short_C2"/>
    <property type="match status" value="1"/>
</dbReference>
<proteinExistence type="inferred from homology"/>
<organism evidence="2 3">
    <name type="scientific">Thermohalobaculum xanthum</name>
    <dbReference type="NCBI Taxonomy" id="2753746"/>
    <lineage>
        <taxon>Bacteria</taxon>
        <taxon>Pseudomonadati</taxon>
        <taxon>Pseudomonadota</taxon>
        <taxon>Alphaproteobacteria</taxon>
        <taxon>Rhodobacterales</taxon>
        <taxon>Paracoccaceae</taxon>
        <taxon>Thermohalobaculum</taxon>
    </lineage>
</organism>
<protein>
    <submittedName>
        <fullName evidence="2">SDR family oxidoreductase</fullName>
    </submittedName>
</protein>
<dbReference type="GO" id="GO:0030497">
    <property type="term" value="P:fatty acid elongation"/>
    <property type="evidence" value="ECO:0007669"/>
    <property type="project" value="TreeGrafter"/>
</dbReference>
<dbReference type="PRINTS" id="PR00080">
    <property type="entry name" value="SDRFAMILY"/>
</dbReference>
<dbReference type="PRINTS" id="PR00081">
    <property type="entry name" value="GDHRDH"/>
</dbReference>
<dbReference type="PANTHER" id="PTHR42760">
    <property type="entry name" value="SHORT-CHAIN DEHYDROGENASES/REDUCTASES FAMILY MEMBER"/>
    <property type="match status" value="1"/>
</dbReference>
<evidence type="ECO:0000313" key="3">
    <source>
        <dbReference type="Proteomes" id="UP000655420"/>
    </source>
</evidence>
<accession>A0A8J7SGM1</accession>
<dbReference type="AlphaFoldDB" id="A0A8J7SGM1"/>
<keyword evidence="3" id="KW-1185">Reference proteome</keyword>
<reference evidence="2" key="1">
    <citation type="submission" date="2020-12" db="EMBL/GenBank/DDBJ databases">
        <title>Bacterial taxonomy.</title>
        <authorList>
            <person name="Pan X."/>
        </authorList>
    </citation>
    <scope>NUCLEOTIDE SEQUENCE</scope>
    <source>
        <strain evidence="2">M0105</strain>
    </source>
</reference>
<gene>
    <name evidence="2" type="ORF">H0I76_13745</name>
</gene>
<comment type="similarity">
    <text evidence="1">Belongs to the short-chain dehydrogenases/reductases (SDR) family.</text>
</comment>
<dbReference type="FunFam" id="3.40.50.720:FF:000084">
    <property type="entry name" value="Short-chain dehydrogenase reductase"/>
    <property type="match status" value="1"/>
</dbReference>